<comment type="caution">
    <text evidence="3">The sequence shown here is derived from an EMBL/GenBank/DDBJ whole genome shotgun (WGS) entry which is preliminary data.</text>
</comment>
<dbReference type="InterPro" id="IPR011010">
    <property type="entry name" value="DNA_brk_join_enz"/>
</dbReference>
<dbReference type="EMBL" id="MLJW01002201">
    <property type="protein sequence ID" value="OIQ75327.1"/>
    <property type="molecule type" value="Genomic_DNA"/>
</dbReference>
<dbReference type="InterPro" id="IPR002104">
    <property type="entry name" value="Integrase_catalytic"/>
</dbReference>
<dbReference type="GO" id="GO:0003677">
    <property type="term" value="F:DNA binding"/>
    <property type="evidence" value="ECO:0007669"/>
    <property type="project" value="InterPro"/>
</dbReference>
<feature type="domain" description="Tyr recombinase" evidence="2">
    <location>
        <begin position="1"/>
        <end position="147"/>
    </location>
</feature>
<keyword evidence="1" id="KW-0233">DNA recombination</keyword>
<dbReference type="GO" id="GO:0006310">
    <property type="term" value="P:DNA recombination"/>
    <property type="evidence" value="ECO:0007669"/>
    <property type="project" value="UniProtKB-KW"/>
</dbReference>
<dbReference type="SUPFAM" id="SSF56349">
    <property type="entry name" value="DNA breaking-rejoining enzymes"/>
    <property type="match status" value="1"/>
</dbReference>
<accession>A0A1J5Q5Q9</accession>
<dbReference type="PROSITE" id="PS51898">
    <property type="entry name" value="TYR_RECOMBINASE"/>
    <property type="match status" value="1"/>
</dbReference>
<evidence type="ECO:0000259" key="2">
    <source>
        <dbReference type="PROSITE" id="PS51898"/>
    </source>
</evidence>
<proteinExistence type="predicted"/>
<evidence type="ECO:0000256" key="1">
    <source>
        <dbReference type="ARBA" id="ARBA00023172"/>
    </source>
</evidence>
<dbReference type="InterPro" id="IPR013762">
    <property type="entry name" value="Integrase-like_cat_sf"/>
</dbReference>
<sequence>MQDIEQTEDGLILNITGEAGSVKTSVSNRKIPLHPALTQPLTLYMKDVCRCWPDSDRLFPHLAPDPRNGYANRPGQDFSRMWKAAGLESGKSFHSLRHTFISCLAACRVDQDLARSYTGHSTGRDDVHDRVYNHSLPFIQEYRNMLAGLDFSHWPGWTPPAYVYTPGQYDVFFELAKRRGIIQKARMERAERTPRRKKKV</sequence>
<protein>
    <submittedName>
        <fullName evidence="3">Phage integrase family protein</fullName>
    </submittedName>
</protein>
<evidence type="ECO:0000313" key="3">
    <source>
        <dbReference type="EMBL" id="OIQ75327.1"/>
    </source>
</evidence>
<dbReference type="AlphaFoldDB" id="A0A1J5Q5Q9"/>
<organism evidence="3">
    <name type="scientific">mine drainage metagenome</name>
    <dbReference type="NCBI Taxonomy" id="410659"/>
    <lineage>
        <taxon>unclassified sequences</taxon>
        <taxon>metagenomes</taxon>
        <taxon>ecological metagenomes</taxon>
    </lineage>
</organism>
<dbReference type="Pfam" id="PF00589">
    <property type="entry name" value="Phage_integrase"/>
    <property type="match status" value="1"/>
</dbReference>
<name>A0A1J5Q5Q9_9ZZZZ</name>
<dbReference type="GO" id="GO:0015074">
    <property type="term" value="P:DNA integration"/>
    <property type="evidence" value="ECO:0007669"/>
    <property type="project" value="InterPro"/>
</dbReference>
<gene>
    <name evidence="3" type="ORF">GALL_430080</name>
</gene>
<dbReference type="Gene3D" id="1.10.443.10">
    <property type="entry name" value="Intergrase catalytic core"/>
    <property type="match status" value="1"/>
</dbReference>
<reference evidence="3" key="1">
    <citation type="submission" date="2016-10" db="EMBL/GenBank/DDBJ databases">
        <title>Sequence of Gallionella enrichment culture.</title>
        <authorList>
            <person name="Poehlein A."/>
            <person name="Muehling M."/>
            <person name="Daniel R."/>
        </authorList>
    </citation>
    <scope>NUCLEOTIDE SEQUENCE</scope>
</reference>